<dbReference type="GO" id="GO:0016740">
    <property type="term" value="F:transferase activity"/>
    <property type="evidence" value="ECO:0007669"/>
    <property type="project" value="UniProtKB-KW"/>
</dbReference>
<dbReference type="Gene3D" id="3.40.50.150">
    <property type="entry name" value="Vaccinia Virus protein VP39"/>
    <property type="match status" value="1"/>
</dbReference>
<dbReference type="Proteomes" id="UP000830375">
    <property type="component" value="Unassembled WGS sequence"/>
</dbReference>
<comment type="caution">
    <text evidence="1">The sequence shown here is derived from an EMBL/GenBank/DDBJ whole genome shotgun (WGS) entry which is preliminary data.</text>
</comment>
<proteinExistence type="predicted"/>
<protein>
    <submittedName>
        <fullName evidence="1">Dimethyladenosine transferase 1, mitochondrial</fullName>
    </submittedName>
</protein>
<reference evidence="1 2" key="1">
    <citation type="submission" date="2022-01" db="EMBL/GenBank/DDBJ databases">
        <title>A high-quality chromosome-level genome assembly of rohu carp, Labeo rohita.</title>
        <authorList>
            <person name="Arick M.A. II"/>
            <person name="Hsu C.-Y."/>
            <person name="Magbanua Z."/>
            <person name="Pechanova O."/>
            <person name="Grover C."/>
            <person name="Miller E."/>
            <person name="Thrash A."/>
            <person name="Ezzel L."/>
            <person name="Alam S."/>
            <person name="Benzie J."/>
            <person name="Hamilton M."/>
            <person name="Karsi A."/>
            <person name="Lawrence M.L."/>
            <person name="Peterson D.G."/>
        </authorList>
    </citation>
    <scope>NUCLEOTIDE SEQUENCE [LARGE SCALE GENOMIC DNA]</scope>
    <source>
        <strain evidence="2">BAU-BD-2019</strain>
        <tissue evidence="1">Blood</tissue>
    </source>
</reference>
<name>A0ABQ8LVL3_LABRO</name>
<organism evidence="1 2">
    <name type="scientific">Labeo rohita</name>
    <name type="common">Indian major carp</name>
    <name type="synonym">Cyprinus rohita</name>
    <dbReference type="NCBI Taxonomy" id="84645"/>
    <lineage>
        <taxon>Eukaryota</taxon>
        <taxon>Metazoa</taxon>
        <taxon>Chordata</taxon>
        <taxon>Craniata</taxon>
        <taxon>Vertebrata</taxon>
        <taxon>Euteleostomi</taxon>
        <taxon>Actinopterygii</taxon>
        <taxon>Neopterygii</taxon>
        <taxon>Teleostei</taxon>
        <taxon>Ostariophysi</taxon>
        <taxon>Cypriniformes</taxon>
        <taxon>Cyprinidae</taxon>
        <taxon>Labeoninae</taxon>
        <taxon>Labeonini</taxon>
        <taxon>Labeo</taxon>
    </lineage>
</organism>
<dbReference type="InterPro" id="IPR029063">
    <property type="entry name" value="SAM-dependent_MTases_sf"/>
</dbReference>
<gene>
    <name evidence="1" type="ORF">H4Q32_011469</name>
</gene>
<accession>A0ABQ8LVL3</accession>
<evidence type="ECO:0000313" key="2">
    <source>
        <dbReference type="Proteomes" id="UP000830375"/>
    </source>
</evidence>
<dbReference type="EMBL" id="JACTAM010000017">
    <property type="protein sequence ID" value="KAI2654692.1"/>
    <property type="molecule type" value="Genomic_DNA"/>
</dbReference>
<keyword evidence="2" id="KW-1185">Reference proteome</keyword>
<sequence>MAATQKLACFRLPPLPTIKEIIKLYNLRAEKQLSQNFLLDMRLTGQSNSLIYNR</sequence>
<keyword evidence="1" id="KW-0808">Transferase</keyword>
<evidence type="ECO:0000313" key="1">
    <source>
        <dbReference type="EMBL" id="KAI2654692.1"/>
    </source>
</evidence>